<dbReference type="RefSeq" id="XP_003282954.1">
    <property type="nucleotide sequence ID" value="XM_003282906.1"/>
</dbReference>
<accession>F0Z6A7</accession>
<sequence length="279" mass="31229">MPLSLTSRKSLKDNEETFKTHLATIEKALGEPFEIVFDFEDIITKCNDNWVTNSCGSIFYKDVVGNLAKNIDTKVSKNEMVKEAFLAAVPNKKFVFVAADEKLPSYWQYSFADGNCVISFRPKICNTNDVFTTKLETVLPSQGTYSLMTRLNIKENQAKMDANLAAVKKAMKSDADWTIDQSSLEAVYPHVAADLKNSFGHIFAGVVEKVAANLAKRCTDEMVLEAVQEATSNRTIVIKHNATQSGYWLWSFESGNLVISFKSITNTNDVQTFDFIKLL</sequence>
<dbReference type="eggNOG" id="ENOG502SPC6">
    <property type="taxonomic scope" value="Eukaryota"/>
</dbReference>
<protein>
    <submittedName>
        <fullName evidence="1">Uncharacterized protein</fullName>
    </submittedName>
</protein>
<dbReference type="EMBL" id="GL870941">
    <property type="protein sequence ID" value="EGC40618.1"/>
    <property type="molecule type" value="Genomic_DNA"/>
</dbReference>
<gene>
    <name evidence="1" type="ORF">DICPUDRAFT_146567</name>
</gene>
<dbReference type="AlphaFoldDB" id="F0Z6A7"/>
<evidence type="ECO:0000313" key="1">
    <source>
        <dbReference type="EMBL" id="EGC40618.1"/>
    </source>
</evidence>
<dbReference type="OrthoDB" id="21705at2759"/>
<dbReference type="OMA" id="KRCTDEM"/>
<name>F0Z6A7_DICPU</name>
<dbReference type="FunCoup" id="F0Z6A7">
    <property type="interactions" value="14"/>
</dbReference>
<evidence type="ECO:0000313" key="2">
    <source>
        <dbReference type="Proteomes" id="UP000001064"/>
    </source>
</evidence>
<dbReference type="KEGG" id="dpp:DICPUDRAFT_146567"/>
<reference evidence="2" key="1">
    <citation type="journal article" date="2011" name="Genome Biol.">
        <title>Comparative genomics of the social amoebae Dictyostelium discoideum and Dictyostelium purpureum.</title>
        <authorList>
            <consortium name="US DOE Joint Genome Institute (JGI-PGF)"/>
            <person name="Sucgang R."/>
            <person name="Kuo A."/>
            <person name="Tian X."/>
            <person name="Salerno W."/>
            <person name="Parikh A."/>
            <person name="Feasley C.L."/>
            <person name="Dalin E."/>
            <person name="Tu H."/>
            <person name="Huang E."/>
            <person name="Barry K."/>
            <person name="Lindquist E."/>
            <person name="Shapiro H."/>
            <person name="Bruce D."/>
            <person name="Schmutz J."/>
            <person name="Salamov A."/>
            <person name="Fey P."/>
            <person name="Gaudet P."/>
            <person name="Anjard C."/>
            <person name="Babu M.M."/>
            <person name="Basu S."/>
            <person name="Bushmanova Y."/>
            <person name="van der Wel H."/>
            <person name="Katoh-Kurasawa M."/>
            <person name="Dinh C."/>
            <person name="Coutinho P.M."/>
            <person name="Saito T."/>
            <person name="Elias M."/>
            <person name="Schaap P."/>
            <person name="Kay R.R."/>
            <person name="Henrissat B."/>
            <person name="Eichinger L."/>
            <person name="Rivero F."/>
            <person name="Putnam N.H."/>
            <person name="West C.M."/>
            <person name="Loomis W.F."/>
            <person name="Chisholm R.L."/>
            <person name="Shaulsky G."/>
            <person name="Strassmann J.E."/>
            <person name="Queller D.C."/>
            <person name="Kuspa A."/>
            <person name="Grigoriev I.V."/>
        </authorList>
    </citation>
    <scope>NUCLEOTIDE SEQUENCE [LARGE SCALE GENOMIC DNA]</scope>
    <source>
        <strain evidence="2">QSDP1</strain>
    </source>
</reference>
<dbReference type="InParanoid" id="F0Z6A7"/>
<dbReference type="GeneID" id="10503293"/>
<dbReference type="VEuPathDB" id="AmoebaDB:DICPUDRAFT_146567"/>
<proteinExistence type="predicted"/>
<organism evidence="1 2">
    <name type="scientific">Dictyostelium purpureum</name>
    <name type="common">Slime mold</name>
    <dbReference type="NCBI Taxonomy" id="5786"/>
    <lineage>
        <taxon>Eukaryota</taxon>
        <taxon>Amoebozoa</taxon>
        <taxon>Evosea</taxon>
        <taxon>Eumycetozoa</taxon>
        <taxon>Dictyostelia</taxon>
        <taxon>Dictyosteliales</taxon>
        <taxon>Dictyosteliaceae</taxon>
        <taxon>Dictyostelium</taxon>
    </lineage>
</organism>
<keyword evidence="2" id="KW-1185">Reference proteome</keyword>
<dbReference type="Proteomes" id="UP000001064">
    <property type="component" value="Unassembled WGS sequence"/>
</dbReference>